<evidence type="ECO:0000313" key="4">
    <source>
        <dbReference type="Proteomes" id="UP000192674"/>
    </source>
</evidence>
<proteinExistence type="inferred from homology"/>
<dbReference type="InterPro" id="IPR005545">
    <property type="entry name" value="YCII"/>
</dbReference>
<dbReference type="PANTHER" id="PTHR35174">
    <property type="entry name" value="BLL7171 PROTEIN-RELATED"/>
    <property type="match status" value="1"/>
</dbReference>
<evidence type="ECO:0000256" key="1">
    <source>
        <dbReference type="ARBA" id="ARBA00007689"/>
    </source>
</evidence>
<keyword evidence="4" id="KW-1185">Reference proteome</keyword>
<sequence>MKYLIMIQMNPSARAMWDGMTEDQHAEGYQIHKDMVSRLEASGELVVSEALADVSLSKRLHVKDGVVTTTDGPYAEVKEYLAGFYLVDCENIDRAIEHAARLPEAALGLVEVRPVMELP</sequence>
<dbReference type="RefSeq" id="WP_084432833.1">
    <property type="nucleotide sequence ID" value="NZ_FWXV01000010.1"/>
</dbReference>
<dbReference type="Proteomes" id="UP000192674">
    <property type="component" value="Unassembled WGS sequence"/>
</dbReference>
<feature type="domain" description="YCII-related" evidence="2">
    <location>
        <begin position="1"/>
        <end position="118"/>
    </location>
</feature>
<evidence type="ECO:0000313" key="3">
    <source>
        <dbReference type="EMBL" id="SMD24078.1"/>
    </source>
</evidence>
<evidence type="ECO:0000259" key="2">
    <source>
        <dbReference type="Pfam" id="PF03795"/>
    </source>
</evidence>
<comment type="similarity">
    <text evidence="1">Belongs to the YciI family.</text>
</comment>
<reference evidence="3 4" key="1">
    <citation type="submission" date="2017-04" db="EMBL/GenBank/DDBJ databases">
        <authorList>
            <person name="Afonso C.L."/>
            <person name="Miller P.J."/>
            <person name="Scott M.A."/>
            <person name="Spackman E."/>
            <person name="Goraichik I."/>
            <person name="Dimitrov K.M."/>
            <person name="Suarez D.L."/>
            <person name="Swayne D.E."/>
        </authorList>
    </citation>
    <scope>NUCLEOTIDE SEQUENCE [LARGE SCALE GENOMIC DNA]</scope>
    <source>
        <strain evidence="3 4">DSM 43828</strain>
    </source>
</reference>
<name>A0A1W2FR43_KIBAR</name>
<dbReference type="OrthoDB" id="668782at2"/>
<dbReference type="SUPFAM" id="SSF54909">
    <property type="entry name" value="Dimeric alpha+beta barrel"/>
    <property type="match status" value="1"/>
</dbReference>
<accession>A0A1W2FR43</accession>
<dbReference type="InterPro" id="IPR011008">
    <property type="entry name" value="Dimeric_a/b-barrel"/>
</dbReference>
<organism evidence="3 4">
    <name type="scientific">Kibdelosporangium aridum</name>
    <dbReference type="NCBI Taxonomy" id="2030"/>
    <lineage>
        <taxon>Bacteria</taxon>
        <taxon>Bacillati</taxon>
        <taxon>Actinomycetota</taxon>
        <taxon>Actinomycetes</taxon>
        <taxon>Pseudonocardiales</taxon>
        <taxon>Pseudonocardiaceae</taxon>
        <taxon>Kibdelosporangium</taxon>
    </lineage>
</organism>
<dbReference type="EMBL" id="FWXV01000010">
    <property type="protein sequence ID" value="SMD24078.1"/>
    <property type="molecule type" value="Genomic_DNA"/>
</dbReference>
<dbReference type="AlphaFoldDB" id="A0A1W2FR43"/>
<dbReference type="Pfam" id="PF03795">
    <property type="entry name" value="YCII"/>
    <property type="match status" value="1"/>
</dbReference>
<dbReference type="Gene3D" id="3.30.70.1060">
    <property type="entry name" value="Dimeric alpha+beta barrel"/>
    <property type="match status" value="1"/>
</dbReference>
<gene>
    <name evidence="3" type="ORF">SAMN05661093_08329</name>
</gene>
<protein>
    <submittedName>
        <fullName evidence="3">Uncharacterized conserved protein</fullName>
    </submittedName>
</protein>
<dbReference type="PANTHER" id="PTHR35174:SF3">
    <property type="entry name" value="BLL7171 PROTEIN"/>
    <property type="match status" value="1"/>
</dbReference>